<name>A0A8J4V575_9ROSI</name>
<comment type="caution">
    <text evidence="1">The sequence shown here is derived from an EMBL/GenBank/DDBJ whole genome shotgun (WGS) entry which is preliminary data.</text>
</comment>
<dbReference type="AlphaFoldDB" id="A0A8J4V575"/>
<gene>
    <name evidence="1" type="ORF">CMV_025242</name>
</gene>
<accession>A0A8J4V575</accession>
<proteinExistence type="predicted"/>
<protein>
    <submittedName>
        <fullName evidence="1">Uncharacterized protein</fullName>
    </submittedName>
</protein>
<dbReference type="Proteomes" id="UP000737018">
    <property type="component" value="Unassembled WGS sequence"/>
</dbReference>
<dbReference type="EMBL" id="JRKL02006537">
    <property type="protein sequence ID" value="KAF3948808.1"/>
    <property type="molecule type" value="Genomic_DNA"/>
</dbReference>
<keyword evidence="2" id="KW-1185">Reference proteome</keyword>
<reference evidence="1" key="1">
    <citation type="submission" date="2020-03" db="EMBL/GenBank/DDBJ databases">
        <title>Castanea mollissima Vanexum genome sequencing.</title>
        <authorList>
            <person name="Staton M."/>
        </authorList>
    </citation>
    <scope>NUCLEOTIDE SEQUENCE</scope>
    <source>
        <tissue evidence="1">Leaf</tissue>
    </source>
</reference>
<evidence type="ECO:0000313" key="1">
    <source>
        <dbReference type="EMBL" id="KAF3948808.1"/>
    </source>
</evidence>
<organism evidence="1 2">
    <name type="scientific">Castanea mollissima</name>
    <name type="common">Chinese chestnut</name>
    <dbReference type="NCBI Taxonomy" id="60419"/>
    <lineage>
        <taxon>Eukaryota</taxon>
        <taxon>Viridiplantae</taxon>
        <taxon>Streptophyta</taxon>
        <taxon>Embryophyta</taxon>
        <taxon>Tracheophyta</taxon>
        <taxon>Spermatophyta</taxon>
        <taxon>Magnoliopsida</taxon>
        <taxon>eudicotyledons</taxon>
        <taxon>Gunneridae</taxon>
        <taxon>Pentapetalae</taxon>
        <taxon>rosids</taxon>
        <taxon>fabids</taxon>
        <taxon>Fagales</taxon>
        <taxon>Fagaceae</taxon>
        <taxon>Castanea</taxon>
    </lineage>
</organism>
<evidence type="ECO:0000313" key="2">
    <source>
        <dbReference type="Proteomes" id="UP000737018"/>
    </source>
</evidence>
<sequence length="126" mass="14508">MRFGEVHFMTKLGEVYHGHLLSNPYCMVADERFWRSSTMKKKKKRLKCFIGMGECKFSNACIIPESQPPDPEHREGMFSDNLGMRAMILNCLGSKFSCFTKKYFQGTNFPNLSLKYCSNALIDEAN</sequence>